<dbReference type="STRING" id="1069081.SAMN05660197_0408"/>
<dbReference type="SMART" id="SM00387">
    <property type="entry name" value="HATPase_c"/>
    <property type="match status" value="1"/>
</dbReference>
<sequence>MILDAKKYSYRYALFYTLIIATLLFVPLFVYTSLVLDINEAKNERDLKEKALQIVGKMEEYNNDGIFQYPRFASFKSGLYDENFKPIFSLLDFIPDSFNLGYHKQQTKRYYIVELPDEHYFGAKYLIVAKEFDPWKIYRTSFLIGLGIVLILFLFSYIVLKNFSRPFEKVNQTLDNFIKDSMHEINTPLSIINVNIDLFTRKFGENRYLSRIKSAAKTLSNIYNDMDYLIKKDRIEYKKEKIDFSAFLQERVDYFQEIANLRQIKLIAKIKPNLCIYINKTKLQRIVDNTLSNAVKYSKERSKVKIYLIRVGQKAVLTVKDYGIGIEQPQKIFNRFYREEHDKGGFGIGLSIVHNIINQENITLKVVSKPSRGSAFIYYFNLSA</sequence>
<dbReference type="InterPro" id="IPR003661">
    <property type="entry name" value="HisK_dim/P_dom"/>
</dbReference>
<dbReference type="InterPro" id="IPR003594">
    <property type="entry name" value="HATPase_dom"/>
</dbReference>
<evidence type="ECO:0000256" key="2">
    <source>
        <dbReference type="ARBA" id="ARBA00012438"/>
    </source>
</evidence>
<reference evidence="10" key="1">
    <citation type="submission" date="2017-04" db="EMBL/GenBank/DDBJ databases">
        <authorList>
            <person name="Varghese N."/>
            <person name="Submissions S."/>
        </authorList>
    </citation>
    <scope>NUCLEOTIDE SEQUENCE [LARGE SCALE GENOMIC DNA]</scope>
    <source>
        <strain evidence="10">DSM 16512</strain>
    </source>
</reference>
<dbReference type="GO" id="GO:0004721">
    <property type="term" value="F:phosphoprotein phosphatase activity"/>
    <property type="evidence" value="ECO:0007669"/>
    <property type="project" value="TreeGrafter"/>
</dbReference>
<dbReference type="PRINTS" id="PR00344">
    <property type="entry name" value="BCTRLSENSOR"/>
</dbReference>
<dbReference type="PROSITE" id="PS50109">
    <property type="entry name" value="HIS_KIN"/>
    <property type="match status" value="1"/>
</dbReference>
<dbReference type="EC" id="2.7.13.3" evidence="2"/>
<organism evidence="9 10">
    <name type="scientific">Nitratiruptor tergarcus DSM 16512</name>
    <dbReference type="NCBI Taxonomy" id="1069081"/>
    <lineage>
        <taxon>Bacteria</taxon>
        <taxon>Pseudomonadati</taxon>
        <taxon>Campylobacterota</taxon>
        <taxon>Epsilonproteobacteria</taxon>
        <taxon>Nautiliales</taxon>
        <taxon>Nitratiruptoraceae</taxon>
        <taxon>Nitratiruptor</taxon>
    </lineage>
</organism>
<dbReference type="InterPro" id="IPR004358">
    <property type="entry name" value="Sig_transdc_His_kin-like_C"/>
</dbReference>
<evidence type="ECO:0000256" key="7">
    <source>
        <dbReference type="SAM" id="Phobius"/>
    </source>
</evidence>
<dbReference type="Gene3D" id="3.30.565.10">
    <property type="entry name" value="Histidine kinase-like ATPase, C-terminal domain"/>
    <property type="match status" value="1"/>
</dbReference>
<dbReference type="Gene3D" id="1.10.287.130">
    <property type="match status" value="1"/>
</dbReference>
<dbReference type="InterPro" id="IPR050351">
    <property type="entry name" value="BphY/WalK/GraS-like"/>
</dbReference>
<keyword evidence="10" id="KW-1185">Reference proteome</keyword>
<keyword evidence="3" id="KW-0597">Phosphoprotein</keyword>
<feature type="domain" description="Histidine kinase" evidence="8">
    <location>
        <begin position="180"/>
        <end position="384"/>
    </location>
</feature>
<dbReference type="PANTHER" id="PTHR45453">
    <property type="entry name" value="PHOSPHATE REGULON SENSOR PROTEIN PHOR"/>
    <property type="match status" value="1"/>
</dbReference>
<evidence type="ECO:0000256" key="4">
    <source>
        <dbReference type="ARBA" id="ARBA00022679"/>
    </source>
</evidence>
<dbReference type="Pfam" id="PF02518">
    <property type="entry name" value="HATPase_c"/>
    <property type="match status" value="1"/>
</dbReference>
<name>A0A1W1WR14_9BACT</name>
<dbReference type="Proteomes" id="UP000192602">
    <property type="component" value="Unassembled WGS sequence"/>
</dbReference>
<dbReference type="RefSeq" id="WP_084274922.1">
    <property type="nucleotide sequence ID" value="NZ_AP026671.1"/>
</dbReference>
<dbReference type="GO" id="GO:0005886">
    <property type="term" value="C:plasma membrane"/>
    <property type="evidence" value="ECO:0007669"/>
    <property type="project" value="TreeGrafter"/>
</dbReference>
<dbReference type="SUPFAM" id="SSF47384">
    <property type="entry name" value="Homodimeric domain of signal transducing histidine kinase"/>
    <property type="match status" value="1"/>
</dbReference>
<dbReference type="EMBL" id="FWWZ01000001">
    <property type="protein sequence ID" value="SMC08649.1"/>
    <property type="molecule type" value="Genomic_DNA"/>
</dbReference>
<keyword evidence="7" id="KW-0812">Transmembrane</keyword>
<keyword evidence="5 9" id="KW-0418">Kinase</keyword>
<dbReference type="PANTHER" id="PTHR45453:SF1">
    <property type="entry name" value="PHOSPHATE REGULON SENSOR PROTEIN PHOR"/>
    <property type="match status" value="1"/>
</dbReference>
<dbReference type="CDD" id="cd00082">
    <property type="entry name" value="HisKA"/>
    <property type="match status" value="1"/>
</dbReference>
<dbReference type="InterPro" id="IPR036890">
    <property type="entry name" value="HATPase_C_sf"/>
</dbReference>
<evidence type="ECO:0000313" key="9">
    <source>
        <dbReference type="EMBL" id="SMC08649.1"/>
    </source>
</evidence>
<dbReference type="AlphaFoldDB" id="A0A1W1WR14"/>
<proteinExistence type="predicted"/>
<evidence type="ECO:0000256" key="1">
    <source>
        <dbReference type="ARBA" id="ARBA00000085"/>
    </source>
</evidence>
<gene>
    <name evidence="9" type="ORF">SAMN05660197_0408</name>
</gene>
<comment type="catalytic activity">
    <reaction evidence="1">
        <text>ATP + protein L-histidine = ADP + protein N-phospho-L-histidine.</text>
        <dbReference type="EC" id="2.7.13.3"/>
    </reaction>
</comment>
<keyword evidence="4" id="KW-0808">Transferase</keyword>
<evidence type="ECO:0000313" key="10">
    <source>
        <dbReference type="Proteomes" id="UP000192602"/>
    </source>
</evidence>
<dbReference type="GO" id="GO:0000155">
    <property type="term" value="F:phosphorelay sensor kinase activity"/>
    <property type="evidence" value="ECO:0007669"/>
    <property type="project" value="InterPro"/>
</dbReference>
<dbReference type="SMART" id="SM00388">
    <property type="entry name" value="HisKA"/>
    <property type="match status" value="1"/>
</dbReference>
<feature type="transmembrane region" description="Helical" evidence="7">
    <location>
        <begin position="12"/>
        <end position="34"/>
    </location>
</feature>
<keyword evidence="7" id="KW-0472">Membrane</keyword>
<evidence type="ECO:0000256" key="5">
    <source>
        <dbReference type="ARBA" id="ARBA00022777"/>
    </source>
</evidence>
<accession>A0A1W1WR14</accession>
<dbReference type="OrthoDB" id="9761634at2"/>
<dbReference type="InterPro" id="IPR036097">
    <property type="entry name" value="HisK_dim/P_sf"/>
</dbReference>
<dbReference type="InterPro" id="IPR005467">
    <property type="entry name" value="His_kinase_dom"/>
</dbReference>
<keyword evidence="7" id="KW-1133">Transmembrane helix</keyword>
<dbReference type="GO" id="GO:0016036">
    <property type="term" value="P:cellular response to phosphate starvation"/>
    <property type="evidence" value="ECO:0007669"/>
    <property type="project" value="TreeGrafter"/>
</dbReference>
<protein>
    <recommendedName>
        <fullName evidence="2">histidine kinase</fullName>
        <ecNumber evidence="2">2.7.13.3</ecNumber>
    </recommendedName>
</protein>
<dbReference type="Pfam" id="PF00512">
    <property type="entry name" value="HisKA"/>
    <property type="match status" value="1"/>
</dbReference>
<dbReference type="SUPFAM" id="SSF55874">
    <property type="entry name" value="ATPase domain of HSP90 chaperone/DNA topoisomerase II/histidine kinase"/>
    <property type="match status" value="1"/>
</dbReference>
<evidence type="ECO:0000259" key="8">
    <source>
        <dbReference type="PROSITE" id="PS50109"/>
    </source>
</evidence>
<evidence type="ECO:0000256" key="3">
    <source>
        <dbReference type="ARBA" id="ARBA00022553"/>
    </source>
</evidence>
<evidence type="ECO:0000256" key="6">
    <source>
        <dbReference type="ARBA" id="ARBA00023012"/>
    </source>
</evidence>
<keyword evidence="6" id="KW-0902">Two-component regulatory system</keyword>
<feature type="transmembrane region" description="Helical" evidence="7">
    <location>
        <begin position="142"/>
        <end position="160"/>
    </location>
</feature>